<evidence type="ECO:0000313" key="1">
    <source>
        <dbReference type="EMBL" id="OHT92461.1"/>
    </source>
</evidence>
<reference evidence="1 2" key="1">
    <citation type="submission" date="2016-10" db="EMBL/GenBank/DDBJ databases">
        <title>Evaluation of Human, Animal and Environmental Mycobacterium chelonae Isolates by Core Genome Phylogenomic Analysis, Targeted Gene Comparison, and Anti-microbial Susceptibility Patterns: A Tale of Mistaken Identities.</title>
        <authorList>
            <person name="Fogelson S.B."/>
            <person name="Camus A.C."/>
            <person name="Lorenz W."/>
            <person name="Vasireddy R."/>
            <person name="Vasireddy S."/>
            <person name="Smith T."/>
            <person name="Brown-Elliott B.A."/>
            <person name="Wallace R.J.Jr."/>
            <person name="Hasan N.A."/>
            <person name="Reischl U."/>
            <person name="Sanchez S."/>
        </authorList>
    </citation>
    <scope>NUCLEOTIDE SEQUENCE [LARGE SCALE GENOMIC DNA]</scope>
    <source>
        <strain evidence="1 2">24999</strain>
    </source>
</reference>
<sequence>MILVSVVAVAAVAGWIDLDRVAGGHAASAAGQVSGDREEWSAAVCTDGTVSTISDGKAGFPNVENYASCMSRVPGSGGGVVPILIGEWNDKLTMHQDLMHYKAIRSFASAERADTVIVFAPIGDTGPAPLEPLTEFGFSIAPLP</sequence>
<dbReference type="AlphaFoldDB" id="A0A1S1JWD3"/>
<accession>A0A1S1JWD3</accession>
<protein>
    <submittedName>
        <fullName evidence="1">Uncharacterized protein</fullName>
    </submittedName>
</protein>
<organism evidence="1 2">
    <name type="scientific">Mycobacterium syngnathidarum</name>
    <dbReference type="NCBI Taxonomy" id="1908205"/>
    <lineage>
        <taxon>Bacteria</taxon>
        <taxon>Bacillati</taxon>
        <taxon>Actinomycetota</taxon>
        <taxon>Actinomycetes</taxon>
        <taxon>Mycobacteriales</taxon>
        <taxon>Mycobacteriaceae</taxon>
        <taxon>Mycobacterium</taxon>
    </lineage>
</organism>
<proteinExistence type="predicted"/>
<evidence type="ECO:0000313" key="2">
    <source>
        <dbReference type="Proteomes" id="UP000179636"/>
    </source>
</evidence>
<dbReference type="Proteomes" id="UP000179636">
    <property type="component" value="Unassembled WGS sequence"/>
</dbReference>
<accession>A0A1Q9WGA8</accession>
<keyword evidence="2" id="KW-1185">Reference proteome</keyword>
<name>A0A1S1JWD3_9MYCO</name>
<comment type="caution">
    <text evidence="1">The sequence shown here is derived from an EMBL/GenBank/DDBJ whole genome shotgun (WGS) entry which is preliminary data.</text>
</comment>
<dbReference type="EMBL" id="MLHV01000029">
    <property type="protein sequence ID" value="OHT92461.1"/>
    <property type="molecule type" value="Genomic_DNA"/>
</dbReference>
<gene>
    <name evidence="1" type="ORF">BKG61_24225</name>
</gene>